<proteinExistence type="predicted"/>
<reference evidence="2 3" key="1">
    <citation type="journal article" date="2023" name="Hortic Res">
        <title>Pangenome of water caltrop reveals structural variations and asymmetric subgenome divergence after allopolyploidization.</title>
        <authorList>
            <person name="Zhang X."/>
            <person name="Chen Y."/>
            <person name="Wang L."/>
            <person name="Yuan Y."/>
            <person name="Fang M."/>
            <person name="Shi L."/>
            <person name="Lu R."/>
            <person name="Comes H.P."/>
            <person name="Ma Y."/>
            <person name="Chen Y."/>
            <person name="Huang G."/>
            <person name="Zhou Y."/>
            <person name="Zheng Z."/>
            <person name="Qiu Y."/>
        </authorList>
    </citation>
    <scope>NUCLEOTIDE SEQUENCE [LARGE SCALE GENOMIC DNA]</scope>
    <source>
        <strain evidence="2">F231</strain>
    </source>
</reference>
<organism evidence="2 3">
    <name type="scientific">Trapa natans</name>
    <name type="common">Water chestnut</name>
    <dbReference type="NCBI Taxonomy" id="22666"/>
    <lineage>
        <taxon>Eukaryota</taxon>
        <taxon>Viridiplantae</taxon>
        <taxon>Streptophyta</taxon>
        <taxon>Embryophyta</taxon>
        <taxon>Tracheophyta</taxon>
        <taxon>Spermatophyta</taxon>
        <taxon>Magnoliopsida</taxon>
        <taxon>eudicotyledons</taxon>
        <taxon>Gunneridae</taxon>
        <taxon>Pentapetalae</taxon>
        <taxon>rosids</taxon>
        <taxon>malvids</taxon>
        <taxon>Myrtales</taxon>
        <taxon>Lythraceae</taxon>
        <taxon>Trapa</taxon>
    </lineage>
</organism>
<evidence type="ECO:0000313" key="3">
    <source>
        <dbReference type="Proteomes" id="UP001346149"/>
    </source>
</evidence>
<name>A0AAN7QWM9_TRANT</name>
<protein>
    <submittedName>
        <fullName evidence="2">Uncharacterized protein</fullName>
    </submittedName>
</protein>
<accession>A0AAN7QWM9</accession>
<dbReference type="AlphaFoldDB" id="A0AAN7QWM9"/>
<gene>
    <name evidence="2" type="ORF">SAY86_006303</name>
</gene>
<sequence length="91" mass="9915">MGHLRQADSGKLGDSDCSSMKRNSEDEVDDECLGQVPEIITSPPTASGLYWPKTYHHISEGAVFVPDIGSLHENAMLFNCSGGALKRQRHS</sequence>
<keyword evidence="3" id="KW-1185">Reference proteome</keyword>
<evidence type="ECO:0000313" key="2">
    <source>
        <dbReference type="EMBL" id="KAK4778775.1"/>
    </source>
</evidence>
<feature type="region of interest" description="Disordered" evidence="1">
    <location>
        <begin position="1"/>
        <end position="35"/>
    </location>
</feature>
<evidence type="ECO:0000256" key="1">
    <source>
        <dbReference type="SAM" id="MobiDB-lite"/>
    </source>
</evidence>
<dbReference type="Proteomes" id="UP001346149">
    <property type="component" value="Unassembled WGS sequence"/>
</dbReference>
<feature type="compositionally biased region" description="Basic and acidic residues" evidence="1">
    <location>
        <begin position="1"/>
        <end position="14"/>
    </location>
</feature>
<comment type="caution">
    <text evidence="2">The sequence shown here is derived from an EMBL/GenBank/DDBJ whole genome shotgun (WGS) entry which is preliminary data.</text>
</comment>
<dbReference type="EMBL" id="JAXQNO010000017">
    <property type="protein sequence ID" value="KAK4778775.1"/>
    <property type="molecule type" value="Genomic_DNA"/>
</dbReference>